<dbReference type="PROSITE" id="PS50893">
    <property type="entry name" value="ABC_TRANSPORTER_2"/>
    <property type="match status" value="1"/>
</dbReference>
<feature type="domain" description="ABC transporter" evidence="11">
    <location>
        <begin position="61"/>
        <end position="299"/>
    </location>
</feature>
<evidence type="ECO:0000256" key="8">
    <source>
        <dbReference type="ARBA" id="ARBA00023136"/>
    </source>
</evidence>
<dbReference type="EMBL" id="CAJPEV010000071">
    <property type="protein sequence ID" value="CAG0880063.1"/>
    <property type="molecule type" value="Genomic_DNA"/>
</dbReference>
<dbReference type="InterPro" id="IPR027417">
    <property type="entry name" value="P-loop_NTPase"/>
</dbReference>
<accession>A0A7R8WZ18</accession>
<evidence type="ECO:0000256" key="3">
    <source>
        <dbReference type="ARBA" id="ARBA00022448"/>
    </source>
</evidence>
<proteinExistence type="inferred from homology"/>
<reference evidence="12" key="1">
    <citation type="submission" date="2020-11" db="EMBL/GenBank/DDBJ databases">
        <authorList>
            <person name="Tran Van P."/>
        </authorList>
    </citation>
    <scope>NUCLEOTIDE SEQUENCE</scope>
</reference>
<feature type="compositionally biased region" description="Basic and acidic residues" evidence="9">
    <location>
        <begin position="379"/>
        <end position="388"/>
    </location>
</feature>
<gene>
    <name evidence="12" type="ORF">DSTB1V02_LOCUS881</name>
</gene>
<feature type="region of interest" description="Disordered" evidence="9">
    <location>
        <begin position="1"/>
        <end position="36"/>
    </location>
</feature>
<dbReference type="Proteomes" id="UP000677054">
    <property type="component" value="Unassembled WGS sequence"/>
</dbReference>
<dbReference type="PANTHER" id="PTHR48041:SF78">
    <property type="entry name" value="ABC TRANSPORTER EXPRESSED IN TRACHEA, ISOFORM A"/>
    <property type="match status" value="1"/>
</dbReference>
<dbReference type="Gene3D" id="3.40.50.300">
    <property type="entry name" value="P-loop containing nucleotide triphosphate hydrolases"/>
    <property type="match status" value="1"/>
</dbReference>
<keyword evidence="5" id="KW-0547">Nucleotide-binding</keyword>
<keyword evidence="4 10" id="KW-0812">Transmembrane</keyword>
<evidence type="ECO:0000256" key="7">
    <source>
        <dbReference type="ARBA" id="ARBA00022989"/>
    </source>
</evidence>
<evidence type="ECO:0000256" key="2">
    <source>
        <dbReference type="ARBA" id="ARBA00005814"/>
    </source>
</evidence>
<evidence type="ECO:0000313" key="12">
    <source>
        <dbReference type="EMBL" id="CAD7240879.1"/>
    </source>
</evidence>
<evidence type="ECO:0000256" key="10">
    <source>
        <dbReference type="SAM" id="Phobius"/>
    </source>
</evidence>
<dbReference type="SUPFAM" id="SSF52540">
    <property type="entry name" value="P-loop containing nucleoside triphosphate hydrolases"/>
    <property type="match status" value="1"/>
</dbReference>
<dbReference type="GO" id="GO:0016887">
    <property type="term" value="F:ATP hydrolysis activity"/>
    <property type="evidence" value="ECO:0007669"/>
    <property type="project" value="InterPro"/>
</dbReference>
<keyword evidence="8 10" id="KW-0472">Membrane</keyword>
<evidence type="ECO:0000256" key="9">
    <source>
        <dbReference type="SAM" id="MobiDB-lite"/>
    </source>
</evidence>
<evidence type="ECO:0000259" key="11">
    <source>
        <dbReference type="PROSITE" id="PS50893"/>
    </source>
</evidence>
<evidence type="ECO:0000256" key="5">
    <source>
        <dbReference type="ARBA" id="ARBA00022741"/>
    </source>
</evidence>
<dbReference type="GO" id="GO:0140359">
    <property type="term" value="F:ABC-type transporter activity"/>
    <property type="evidence" value="ECO:0007669"/>
    <property type="project" value="InterPro"/>
</dbReference>
<evidence type="ECO:0000256" key="6">
    <source>
        <dbReference type="ARBA" id="ARBA00022840"/>
    </source>
</evidence>
<dbReference type="InterPro" id="IPR043926">
    <property type="entry name" value="ABCG_dom"/>
</dbReference>
<keyword evidence="6" id="KW-0067">ATP-binding</keyword>
<dbReference type="PROSITE" id="PS00211">
    <property type="entry name" value="ABC_TRANSPORTER_1"/>
    <property type="match status" value="1"/>
</dbReference>
<dbReference type="InterPro" id="IPR050352">
    <property type="entry name" value="ABCG_transporters"/>
</dbReference>
<dbReference type="InterPro" id="IPR013525">
    <property type="entry name" value="ABC2_TM"/>
</dbReference>
<organism evidence="12">
    <name type="scientific">Darwinula stevensoni</name>
    <dbReference type="NCBI Taxonomy" id="69355"/>
    <lineage>
        <taxon>Eukaryota</taxon>
        <taxon>Metazoa</taxon>
        <taxon>Ecdysozoa</taxon>
        <taxon>Arthropoda</taxon>
        <taxon>Crustacea</taxon>
        <taxon>Oligostraca</taxon>
        <taxon>Ostracoda</taxon>
        <taxon>Podocopa</taxon>
        <taxon>Podocopida</taxon>
        <taxon>Darwinulocopina</taxon>
        <taxon>Darwinuloidea</taxon>
        <taxon>Darwinulidae</taxon>
        <taxon>Darwinula</taxon>
    </lineage>
</organism>
<name>A0A7R8WZ18_9CRUS</name>
<keyword evidence="7 10" id="KW-1133">Transmembrane helix</keyword>
<feature type="transmembrane region" description="Helical" evidence="10">
    <location>
        <begin position="471"/>
        <end position="492"/>
    </location>
</feature>
<dbReference type="GO" id="GO:0005886">
    <property type="term" value="C:plasma membrane"/>
    <property type="evidence" value="ECO:0007669"/>
    <property type="project" value="TreeGrafter"/>
</dbReference>
<dbReference type="InterPro" id="IPR003439">
    <property type="entry name" value="ABC_transporter-like_ATP-bd"/>
</dbReference>
<dbReference type="PANTHER" id="PTHR48041">
    <property type="entry name" value="ABC TRANSPORTER G FAMILY MEMBER 28"/>
    <property type="match status" value="1"/>
</dbReference>
<feature type="compositionally biased region" description="Gly residues" evidence="9">
    <location>
        <begin position="23"/>
        <end position="35"/>
    </location>
</feature>
<feature type="compositionally biased region" description="Polar residues" evidence="9">
    <location>
        <begin position="351"/>
        <end position="368"/>
    </location>
</feature>
<dbReference type="Pfam" id="PF00005">
    <property type="entry name" value="ABC_tran"/>
    <property type="match status" value="1"/>
</dbReference>
<feature type="transmembrane region" description="Helical" evidence="10">
    <location>
        <begin position="438"/>
        <end position="459"/>
    </location>
</feature>
<evidence type="ECO:0000313" key="13">
    <source>
        <dbReference type="Proteomes" id="UP000677054"/>
    </source>
</evidence>
<dbReference type="FunFam" id="3.40.50.300:FF:000891">
    <property type="entry name" value="ATP-binding cassette sub-family G member"/>
    <property type="match status" value="1"/>
</dbReference>
<dbReference type="EMBL" id="LR899588">
    <property type="protein sequence ID" value="CAD7240879.1"/>
    <property type="molecule type" value="Genomic_DNA"/>
</dbReference>
<dbReference type="InterPro" id="IPR017871">
    <property type="entry name" value="ABC_transporter-like_CS"/>
</dbReference>
<dbReference type="OrthoDB" id="66620at2759"/>
<keyword evidence="3" id="KW-0813">Transport</keyword>
<comment type="similarity">
    <text evidence="2">Belongs to the ABC transporter superfamily. ABCG family. Eye pigment precursor importer (TC 3.A.1.204) subfamily.</text>
</comment>
<dbReference type="AlphaFoldDB" id="A0A7R8WZ18"/>
<evidence type="ECO:0000256" key="1">
    <source>
        <dbReference type="ARBA" id="ARBA00004141"/>
    </source>
</evidence>
<dbReference type="Pfam" id="PF01061">
    <property type="entry name" value="ABC2_membrane"/>
    <property type="match status" value="1"/>
</dbReference>
<evidence type="ECO:0000256" key="4">
    <source>
        <dbReference type="ARBA" id="ARBA00022692"/>
    </source>
</evidence>
<keyword evidence="13" id="KW-1185">Reference proteome</keyword>
<protein>
    <recommendedName>
        <fullName evidence="11">ABC transporter domain-containing protein</fullName>
    </recommendedName>
</protein>
<comment type="subcellular location">
    <subcellularLocation>
        <location evidence="1">Membrane</location>
        <topology evidence="1">Multi-pass membrane protein</topology>
    </subcellularLocation>
</comment>
<sequence length="545" mass="60030">MHAPAGSITDSERKSTSLSLGKHLGGTGEVEGQGKGQEYTLVRAKPNRMLSHLPRRPPVEIEYLDINYKVSKGRKGVKHILKELDGHMRSGQLTAIMGPSGAGKSCLMNVLAGYTTKGVTGTVTVNGRARNLGKFRKLSAYITQEDHLMECLSVGESMAMAANLKLPTTLSQQEKATVVTEILENLGLCECVKTRARSLSGGQRKRLCIALELVNNPPIMFFDEPTSGLDSSSCVQCISLLETLAREGRTIICTIHQPSARVLEMFSQLILLADGKCFYSGSVKSLIPYLGETHGLQCPSYHNPADYVMELAVGEHGEEPLERLVQATRDGKCREYDLEYNKDFFRTSSRLNQQNNGGISRDNSSLPVSNDVVPGPGGEGEKKQNGETKVCVEESLLGEKPGVEEEGNEHVPSFAVSFWTQVRILFYRSLLSTVRDTVLMNVRIACHIGVGLLIGMMYFDLGDDATKVYNNAGALFFNIIFLMFTAMMPTILTCRPAFSCLEKTKSPNNTVFPKDRYERLVAEVKATKINEKKARLEHGKTILKH</sequence>
<dbReference type="GO" id="GO:0005524">
    <property type="term" value="F:ATP binding"/>
    <property type="evidence" value="ECO:0007669"/>
    <property type="project" value="UniProtKB-KW"/>
</dbReference>
<dbReference type="Pfam" id="PF19055">
    <property type="entry name" value="ABC2_membrane_7"/>
    <property type="match status" value="1"/>
</dbReference>
<dbReference type="InterPro" id="IPR003593">
    <property type="entry name" value="AAA+_ATPase"/>
</dbReference>
<dbReference type="SMART" id="SM00382">
    <property type="entry name" value="AAA"/>
    <property type="match status" value="1"/>
</dbReference>
<feature type="region of interest" description="Disordered" evidence="9">
    <location>
        <begin position="351"/>
        <end position="388"/>
    </location>
</feature>
<dbReference type="CDD" id="cd03213">
    <property type="entry name" value="ABCG_EPDR"/>
    <property type="match status" value="1"/>
</dbReference>